<comment type="caution">
    <text evidence="1">The sequence shown here is derived from an EMBL/GenBank/DDBJ whole genome shotgun (WGS) entry which is preliminary data.</text>
</comment>
<accession>A0ACC1IDA8</accession>
<reference evidence="1" key="1">
    <citation type="submission" date="2022-07" db="EMBL/GenBank/DDBJ databases">
        <title>Phylogenomic reconstructions and comparative analyses of Kickxellomycotina fungi.</title>
        <authorList>
            <person name="Reynolds N.K."/>
            <person name="Stajich J.E."/>
            <person name="Barry K."/>
            <person name="Grigoriev I.V."/>
            <person name="Crous P."/>
            <person name="Smith M.E."/>
        </authorList>
    </citation>
    <scope>NUCLEOTIDE SEQUENCE</scope>
    <source>
        <strain evidence="1">Benny 63K</strain>
    </source>
</reference>
<protein>
    <submittedName>
        <fullName evidence="1">Uncharacterized protein</fullName>
    </submittedName>
</protein>
<name>A0ACC1IDA8_9FUNG</name>
<gene>
    <name evidence="1" type="ORF">LPJ66_005894</name>
</gene>
<keyword evidence="2" id="KW-1185">Reference proteome</keyword>
<dbReference type="EMBL" id="JANBPG010000868">
    <property type="protein sequence ID" value="KAJ1893210.1"/>
    <property type="molecule type" value="Genomic_DNA"/>
</dbReference>
<evidence type="ECO:0000313" key="2">
    <source>
        <dbReference type="Proteomes" id="UP001150581"/>
    </source>
</evidence>
<proteinExistence type="predicted"/>
<dbReference type="Proteomes" id="UP001150581">
    <property type="component" value="Unassembled WGS sequence"/>
</dbReference>
<evidence type="ECO:0000313" key="1">
    <source>
        <dbReference type="EMBL" id="KAJ1893210.1"/>
    </source>
</evidence>
<sequence length="141" mass="15106">MKEKYADQDDDERELKMALSATTDQLAALMVVDNPATVATSGAPEDIDNDDNIVDAASDQQLDVLDMLTAAPLPGDNLTSATPVCAPYSALSPYKYRMKLVPDTMKKGKACKMALTVALGGLSMGPSPNPHIRWILRRPSG</sequence>
<organism evidence="1 2">
    <name type="scientific">Kickxella alabastrina</name>
    <dbReference type="NCBI Taxonomy" id="61397"/>
    <lineage>
        <taxon>Eukaryota</taxon>
        <taxon>Fungi</taxon>
        <taxon>Fungi incertae sedis</taxon>
        <taxon>Zoopagomycota</taxon>
        <taxon>Kickxellomycotina</taxon>
        <taxon>Kickxellomycetes</taxon>
        <taxon>Kickxellales</taxon>
        <taxon>Kickxellaceae</taxon>
        <taxon>Kickxella</taxon>
    </lineage>
</organism>